<evidence type="ECO:0000313" key="2">
    <source>
        <dbReference type="EMBL" id="NCJ08500.1"/>
    </source>
</evidence>
<proteinExistence type="predicted"/>
<evidence type="ECO:0000259" key="1">
    <source>
        <dbReference type="Pfam" id="PF18480"/>
    </source>
</evidence>
<dbReference type="Pfam" id="PF18480">
    <property type="entry name" value="DUF5615"/>
    <property type="match status" value="1"/>
</dbReference>
<name>A0A8K2A9S6_9CYAN</name>
<evidence type="ECO:0000313" key="3">
    <source>
        <dbReference type="Proteomes" id="UP000607397"/>
    </source>
</evidence>
<dbReference type="Proteomes" id="UP000607397">
    <property type="component" value="Unassembled WGS sequence"/>
</dbReference>
<keyword evidence="3" id="KW-1185">Reference proteome</keyword>
<dbReference type="AlphaFoldDB" id="A0A8K2A9S6"/>
<dbReference type="EMBL" id="WVIC01000055">
    <property type="protein sequence ID" value="NCJ08500.1"/>
    <property type="molecule type" value="Genomic_DNA"/>
</dbReference>
<sequence>MTICFQADADLNQNIVVAVLRREPTIDFQTALVAKLEGLSDREGLAIAAKEERILISHDQRTMPLHFADFIATQTSPGAVIVPKTLPISEVIDALILIWATSTTDEWTNRIIFLPL</sequence>
<accession>A0A8K2A9S6</accession>
<gene>
    <name evidence="2" type="ORF">GS597_18700</name>
</gene>
<dbReference type="RefSeq" id="WP_161826973.1">
    <property type="nucleotide sequence ID" value="NZ_WVIC01000055.1"/>
</dbReference>
<dbReference type="InterPro" id="IPR041049">
    <property type="entry name" value="DUF5615"/>
</dbReference>
<comment type="caution">
    <text evidence="2">The sequence shown here is derived from an EMBL/GenBank/DDBJ whole genome shotgun (WGS) entry which is preliminary data.</text>
</comment>
<protein>
    <recommendedName>
        <fullName evidence="1">DUF5615 domain-containing protein</fullName>
    </recommendedName>
</protein>
<organism evidence="2 3">
    <name type="scientific">Petrachloros mirabilis ULC683</name>
    <dbReference type="NCBI Taxonomy" id="2781853"/>
    <lineage>
        <taxon>Bacteria</taxon>
        <taxon>Bacillati</taxon>
        <taxon>Cyanobacteriota</taxon>
        <taxon>Cyanophyceae</taxon>
        <taxon>Synechococcales</taxon>
        <taxon>Petrachlorosaceae</taxon>
        <taxon>Petrachloros</taxon>
        <taxon>Petrachloros mirabilis</taxon>
    </lineage>
</organism>
<feature type="domain" description="DUF5615" evidence="1">
    <location>
        <begin position="7"/>
        <end position="113"/>
    </location>
</feature>
<reference evidence="2" key="1">
    <citation type="submission" date="2019-12" db="EMBL/GenBank/DDBJ databases">
        <title>High-Quality draft genome sequences of three cyanobacteria isolated from the limestone walls of the Old Cathedral of Coimbra.</title>
        <authorList>
            <person name="Tiago I."/>
            <person name="Soares F."/>
            <person name="Portugal A."/>
        </authorList>
    </citation>
    <scope>NUCLEOTIDE SEQUENCE [LARGE SCALE GENOMIC DNA]</scope>
    <source>
        <strain evidence="2">C</strain>
    </source>
</reference>